<name>A0A7K0BUH4_9ACTN</name>
<dbReference type="Proteomes" id="UP000487268">
    <property type="component" value="Unassembled WGS sequence"/>
</dbReference>
<proteinExistence type="predicted"/>
<comment type="caution">
    <text evidence="1">The sequence shown here is derived from an EMBL/GenBank/DDBJ whole genome shotgun (WGS) entry which is preliminary data.</text>
</comment>
<evidence type="ECO:0000313" key="2">
    <source>
        <dbReference type="Proteomes" id="UP000487268"/>
    </source>
</evidence>
<accession>A0A7K0BUH4</accession>
<sequence>MRVQRKANLIFKHLQITIPGWWHQCEIVFGSVCFKP</sequence>
<dbReference type="AlphaFoldDB" id="A0A7K0BUH4"/>
<keyword evidence="2" id="KW-1185">Reference proteome</keyword>
<protein>
    <submittedName>
        <fullName evidence="1">Uncharacterized protein</fullName>
    </submittedName>
</protein>
<evidence type="ECO:0000313" key="1">
    <source>
        <dbReference type="EMBL" id="MQY04532.1"/>
    </source>
</evidence>
<organism evidence="1 2">
    <name type="scientific">Actinomadura macrotermitis</name>
    <dbReference type="NCBI Taxonomy" id="2585200"/>
    <lineage>
        <taxon>Bacteria</taxon>
        <taxon>Bacillati</taxon>
        <taxon>Actinomycetota</taxon>
        <taxon>Actinomycetes</taxon>
        <taxon>Streptosporangiales</taxon>
        <taxon>Thermomonosporaceae</taxon>
        <taxon>Actinomadura</taxon>
    </lineage>
</organism>
<dbReference type="EMBL" id="WEGH01000002">
    <property type="protein sequence ID" value="MQY04532.1"/>
    <property type="molecule type" value="Genomic_DNA"/>
</dbReference>
<reference evidence="1 2" key="1">
    <citation type="submission" date="2019-10" db="EMBL/GenBank/DDBJ databases">
        <title>Actinomadura rubteroloni sp. nov. and Actinomadura macrotermitis sp. nov., isolated from the gut of fungus growing-termite Macrotermes natalensis.</title>
        <authorList>
            <person name="Benndorf R."/>
            <person name="Martin K."/>
            <person name="Kuefner M."/>
            <person name="De Beer W."/>
            <person name="Kaster A.-K."/>
            <person name="Vollmers J."/>
            <person name="Poulsen M."/>
            <person name="Beemelmanns C."/>
        </authorList>
    </citation>
    <scope>NUCLEOTIDE SEQUENCE [LARGE SCALE GENOMIC DNA]</scope>
    <source>
        <strain evidence="1 2">RB68</strain>
    </source>
</reference>
<gene>
    <name evidence="1" type="ORF">ACRB68_25870</name>
</gene>